<sequence>MAGERLPAERYWEIDLARGIAVVTMIVFHSAFDLNFFEVLPLNVSSGFLRMLAYLTASTFIFIVGVSFTISYARAERRLARHDLALKYIRRGLGIFSLGLVITAVTWFFLPSVYIVFGILHFIGIAILLAPLFVRFGTTNVILGTACIIAGYVTNTVPGPWPLLWLGIHPASFMSLDYVPLLPWFGLVLIGMSCGYLFYPGGERGFSFRATEPVVARPFSTLGRHSLLIYFLHQPLIILVIAVLTPGVMPGIW</sequence>
<evidence type="ECO:0000313" key="3">
    <source>
        <dbReference type="EMBL" id="CCJ36192.1"/>
    </source>
</evidence>
<dbReference type="Proteomes" id="UP000009007">
    <property type="component" value="Chromosome I"/>
</dbReference>
<feature type="transmembrane region" description="Helical" evidence="1">
    <location>
        <begin position="227"/>
        <end position="249"/>
    </location>
</feature>
<proteinExistence type="predicted"/>
<gene>
    <name evidence="3" type="ordered locus">BN140_1269</name>
</gene>
<dbReference type="Pfam" id="PF07786">
    <property type="entry name" value="HGSNAT_cat"/>
    <property type="match status" value="1"/>
</dbReference>
<dbReference type="AlphaFoldDB" id="I7LJP2"/>
<dbReference type="KEGG" id="mbg:BN140_1269"/>
<dbReference type="PATRIC" id="fig|1201294.9.peg.1398"/>
<evidence type="ECO:0000259" key="2">
    <source>
        <dbReference type="Pfam" id="PF07786"/>
    </source>
</evidence>
<keyword evidence="1" id="KW-0812">Transmembrane</keyword>
<dbReference type="InterPro" id="IPR012429">
    <property type="entry name" value="HGSNAT_cat"/>
</dbReference>
<evidence type="ECO:0000256" key="1">
    <source>
        <dbReference type="SAM" id="Phobius"/>
    </source>
</evidence>
<feature type="transmembrane region" description="Helical" evidence="1">
    <location>
        <begin position="116"/>
        <end position="134"/>
    </location>
</feature>
<keyword evidence="4" id="KW-1185">Reference proteome</keyword>
<dbReference type="EMBL" id="HE964772">
    <property type="protein sequence ID" value="CCJ36192.1"/>
    <property type="molecule type" value="Genomic_DNA"/>
</dbReference>
<dbReference type="HOGENOM" id="CLU_067755_0_1_2"/>
<dbReference type="STRING" id="1201294.BN140_1269"/>
<accession>I7LJP2</accession>
<evidence type="ECO:0000313" key="4">
    <source>
        <dbReference type="Proteomes" id="UP000009007"/>
    </source>
</evidence>
<feature type="transmembrane region" description="Helical" evidence="1">
    <location>
        <begin position="12"/>
        <end position="32"/>
    </location>
</feature>
<protein>
    <recommendedName>
        <fullName evidence="2">Heparan-alpha-glucosaminide N-acetyltransferase catalytic domain-containing protein</fullName>
    </recommendedName>
</protein>
<dbReference type="BioCyc" id="MBOU1201294:BN140_RS06325-MONOMER"/>
<feature type="transmembrane region" description="Helical" evidence="1">
    <location>
        <begin position="93"/>
        <end position="110"/>
    </location>
</feature>
<feature type="domain" description="Heparan-alpha-glucosaminide N-acetyltransferase catalytic" evidence="2">
    <location>
        <begin position="10"/>
        <end position="235"/>
    </location>
</feature>
<feature type="transmembrane region" description="Helical" evidence="1">
    <location>
        <begin position="141"/>
        <end position="161"/>
    </location>
</feature>
<keyword evidence="1" id="KW-1133">Transmembrane helix</keyword>
<organism evidence="3 4">
    <name type="scientific">Methanoculleus bourgensis (strain ATCC 43281 / DSM 3045 / OCM 15 / MS2)</name>
    <name type="common">Methanogenium bourgense</name>
    <dbReference type="NCBI Taxonomy" id="1201294"/>
    <lineage>
        <taxon>Archaea</taxon>
        <taxon>Methanobacteriati</taxon>
        <taxon>Methanobacteriota</taxon>
        <taxon>Stenosarchaea group</taxon>
        <taxon>Methanomicrobia</taxon>
        <taxon>Methanomicrobiales</taxon>
        <taxon>Methanomicrobiaceae</taxon>
        <taxon>Methanoculleus</taxon>
    </lineage>
</organism>
<reference evidence="4" key="1">
    <citation type="journal article" date="2012" name="J. Bacteriol.">
        <title>Complete genome sequence of the hydrogenotrophic, methanogenic archaeon Methanoculleus bourgensis strain MS2T, isolated from a sewage sludge digester.</title>
        <authorList>
            <person name="Maus I."/>
            <person name="Wibberg D."/>
            <person name="Stantscheff R."/>
            <person name="Eikmeyer F.G."/>
            <person name="Seffner A."/>
            <person name="Boelter J."/>
            <person name="Szczepanowski R."/>
            <person name="Blom J."/>
            <person name="Jaenicke S."/>
            <person name="Konig H."/>
            <person name="Puhler A."/>
            <person name="Schluter A."/>
        </authorList>
    </citation>
    <scope>NUCLEOTIDE SEQUENCE [LARGE SCALE GENOMIC DNA]</scope>
    <source>
        <strain evidence="4">ATCC 43281 / DSM 3045 / OCM 15 / MS2</strain>
    </source>
</reference>
<name>I7LJP2_METBM</name>
<keyword evidence="1" id="KW-0472">Membrane</keyword>
<feature type="transmembrane region" description="Helical" evidence="1">
    <location>
        <begin position="52"/>
        <end position="73"/>
    </location>
</feature>
<feature type="transmembrane region" description="Helical" evidence="1">
    <location>
        <begin position="181"/>
        <end position="199"/>
    </location>
</feature>